<reference evidence="1 2" key="1">
    <citation type="submission" date="2019-06" db="EMBL/GenBank/DDBJ databases">
        <title>Flavibacter putida gen. nov., sp. nov., a novel marine bacterium of the family Flavobacteriaceae isolated from coastal seawater.</title>
        <authorList>
            <person name="Feng X."/>
        </authorList>
    </citation>
    <scope>NUCLEOTIDE SEQUENCE [LARGE SCALE GENOMIC DNA]</scope>
    <source>
        <strain evidence="1 2">PLHSN227</strain>
    </source>
</reference>
<dbReference type="OrthoDB" id="708105at2"/>
<keyword evidence="2" id="KW-1185">Reference proteome</keyword>
<dbReference type="Pfam" id="PF06078">
    <property type="entry name" value="DUF937"/>
    <property type="match status" value="1"/>
</dbReference>
<accession>A0A507ZHT7</accession>
<dbReference type="RefSeq" id="WP_141422412.1">
    <property type="nucleotide sequence ID" value="NZ_VIAR01000012.1"/>
</dbReference>
<dbReference type="InterPro" id="IPR009282">
    <property type="entry name" value="DUF937"/>
</dbReference>
<proteinExistence type="predicted"/>
<protein>
    <submittedName>
        <fullName evidence="1">DUF937 domain-containing protein</fullName>
    </submittedName>
</protein>
<gene>
    <name evidence="1" type="ORF">FKR84_11245</name>
</gene>
<dbReference type="EMBL" id="VIAR01000012">
    <property type="protein sequence ID" value="TQD35438.1"/>
    <property type="molecule type" value="Genomic_DNA"/>
</dbReference>
<dbReference type="Proteomes" id="UP000317169">
    <property type="component" value="Unassembled WGS sequence"/>
</dbReference>
<name>A0A507ZHT7_9FLAO</name>
<sequence>MASILDLLKTETGQQLINGASKETGISKEKAGSVLSMALPAILGALKNSAKSDEGEKKLNQALESDEHDGSILNNLGGFLQGDKSDLLSKGAGILKHVMGGEEEASLKNNISTTTGVDASSIGKIIKMALPVVMGFLGKQKKEANGGGVSSLLKSAMGTNQDDNMLGDIAGKFFGGK</sequence>
<organism evidence="1 2">
    <name type="scientific">Haloflavibacter putidus</name>
    <dbReference type="NCBI Taxonomy" id="2576776"/>
    <lineage>
        <taxon>Bacteria</taxon>
        <taxon>Pseudomonadati</taxon>
        <taxon>Bacteroidota</taxon>
        <taxon>Flavobacteriia</taxon>
        <taxon>Flavobacteriales</taxon>
        <taxon>Flavobacteriaceae</taxon>
        <taxon>Haloflavibacter</taxon>
    </lineage>
</organism>
<evidence type="ECO:0000313" key="1">
    <source>
        <dbReference type="EMBL" id="TQD35438.1"/>
    </source>
</evidence>
<comment type="caution">
    <text evidence="1">The sequence shown here is derived from an EMBL/GenBank/DDBJ whole genome shotgun (WGS) entry which is preliminary data.</text>
</comment>
<evidence type="ECO:0000313" key="2">
    <source>
        <dbReference type="Proteomes" id="UP000317169"/>
    </source>
</evidence>
<dbReference type="AlphaFoldDB" id="A0A507ZHT7"/>